<evidence type="ECO:0000256" key="1">
    <source>
        <dbReference type="ARBA" id="ARBA00008023"/>
    </source>
</evidence>
<evidence type="ECO:0000256" key="2">
    <source>
        <dbReference type="ARBA" id="ARBA00011738"/>
    </source>
</evidence>
<keyword evidence="3 10" id="KW-0479">Metal-binding</keyword>
<keyword evidence="5 10" id="KW-0378">Hydrolase</keyword>
<dbReference type="GO" id="GO:0046872">
    <property type="term" value="F:metal ion binding"/>
    <property type="evidence" value="ECO:0007669"/>
    <property type="project" value="UniProtKB-KW"/>
</dbReference>
<dbReference type="NCBIfam" id="TIGR00042">
    <property type="entry name" value="RdgB/HAM1 family non-canonical purine NTP pyrophosphatase"/>
    <property type="match status" value="1"/>
</dbReference>
<feature type="binding site" evidence="10">
    <location>
        <begin position="181"/>
        <end position="182"/>
    </location>
    <ligand>
        <name>substrate</name>
    </ligand>
</feature>
<comment type="cofactor">
    <cofactor evidence="10">
        <name>Mg(2+)</name>
        <dbReference type="ChEBI" id="CHEBI:18420"/>
    </cofactor>
    <text evidence="10">Binds 1 Mg(2+) ion per subunit.</text>
</comment>
<feature type="binding site" evidence="10">
    <location>
        <begin position="7"/>
        <end position="12"/>
    </location>
    <ligand>
        <name>substrate</name>
    </ligand>
</feature>
<dbReference type="GO" id="GO:0000166">
    <property type="term" value="F:nucleotide binding"/>
    <property type="evidence" value="ECO:0007669"/>
    <property type="project" value="UniProtKB-KW"/>
</dbReference>
<keyword evidence="7 10" id="KW-0546">Nucleotide metabolism</keyword>
<comment type="catalytic activity">
    <reaction evidence="8 10">
        <text>dITP + H2O = dIMP + diphosphate + H(+)</text>
        <dbReference type="Rhea" id="RHEA:28342"/>
        <dbReference type="ChEBI" id="CHEBI:15377"/>
        <dbReference type="ChEBI" id="CHEBI:15378"/>
        <dbReference type="ChEBI" id="CHEBI:33019"/>
        <dbReference type="ChEBI" id="CHEBI:61194"/>
        <dbReference type="ChEBI" id="CHEBI:61382"/>
        <dbReference type="EC" id="3.6.1.66"/>
    </reaction>
</comment>
<dbReference type="GO" id="GO:0035870">
    <property type="term" value="F:dITP diphosphatase activity"/>
    <property type="evidence" value="ECO:0007669"/>
    <property type="project" value="UniProtKB-UniRule"/>
</dbReference>
<dbReference type="EC" id="3.6.1.66" evidence="10"/>
<evidence type="ECO:0000256" key="6">
    <source>
        <dbReference type="ARBA" id="ARBA00022842"/>
    </source>
</evidence>
<evidence type="ECO:0000313" key="12">
    <source>
        <dbReference type="EMBL" id="OAP86729.1"/>
    </source>
</evidence>
<comment type="similarity">
    <text evidence="1 10 11">Belongs to the HAM1 NTPase family.</text>
</comment>
<dbReference type="HAMAP" id="MF_01405">
    <property type="entry name" value="Non_canon_purine_NTPase"/>
    <property type="match status" value="1"/>
</dbReference>
<accession>A0A179B5T2</accession>
<evidence type="ECO:0000256" key="8">
    <source>
        <dbReference type="ARBA" id="ARBA00051875"/>
    </source>
</evidence>
<reference evidence="12 13" key="1">
    <citation type="submission" date="2016-04" db="EMBL/GenBank/DDBJ databases">
        <title>Peptidophaga gingivicola gen. nov., sp. nov., isolated from human subgingival plaque.</title>
        <authorList>
            <person name="Beall C.J."/>
            <person name="Mokrzan E.M."/>
            <person name="Griffen A.L."/>
            <person name="Leys E.J."/>
        </authorList>
    </citation>
    <scope>NUCLEOTIDE SEQUENCE [LARGE SCALE GENOMIC DNA]</scope>
    <source>
        <strain evidence="12 13">BA112</strain>
    </source>
</reference>
<proteinExistence type="inferred from homology"/>
<gene>
    <name evidence="12" type="ORF">A4H34_06330</name>
</gene>
<feature type="binding site" evidence="10">
    <location>
        <position position="71"/>
    </location>
    <ligand>
        <name>substrate</name>
    </ligand>
</feature>
<feature type="binding site" evidence="10">
    <location>
        <position position="176"/>
    </location>
    <ligand>
        <name>substrate</name>
    </ligand>
</feature>
<protein>
    <recommendedName>
        <fullName evidence="10">dITP/XTP pyrophosphatase</fullName>
        <ecNumber evidence="10">3.6.1.66</ecNumber>
    </recommendedName>
    <alternativeName>
        <fullName evidence="10">Non-canonical purine NTP pyrophosphatase</fullName>
    </alternativeName>
    <alternativeName>
        <fullName evidence="10">Non-standard purine NTP pyrophosphatase</fullName>
    </alternativeName>
    <alternativeName>
        <fullName evidence="10">Nucleoside-triphosphate diphosphatase</fullName>
    </alternativeName>
    <alternativeName>
        <fullName evidence="10">Nucleoside-triphosphate pyrophosphatase</fullName>
        <shortName evidence="10">NTPase</shortName>
    </alternativeName>
</protein>
<dbReference type="PANTHER" id="PTHR11067">
    <property type="entry name" value="INOSINE TRIPHOSPHATE PYROPHOSPHATASE/HAM1 PROTEIN"/>
    <property type="match status" value="1"/>
</dbReference>
<keyword evidence="4 10" id="KW-0547">Nucleotide-binding</keyword>
<dbReference type="CDD" id="cd00515">
    <property type="entry name" value="HAM1"/>
    <property type="match status" value="1"/>
</dbReference>
<keyword evidence="6 10" id="KW-0460">Magnesium</keyword>
<evidence type="ECO:0000256" key="4">
    <source>
        <dbReference type="ARBA" id="ARBA00022741"/>
    </source>
</evidence>
<dbReference type="GO" id="GO:0017111">
    <property type="term" value="F:ribonucleoside triphosphate phosphatase activity"/>
    <property type="evidence" value="ECO:0007669"/>
    <property type="project" value="InterPro"/>
</dbReference>
<dbReference type="SUPFAM" id="SSF52972">
    <property type="entry name" value="ITPase-like"/>
    <property type="match status" value="1"/>
</dbReference>
<evidence type="ECO:0000256" key="10">
    <source>
        <dbReference type="HAMAP-Rule" id="MF_01405"/>
    </source>
</evidence>
<dbReference type="AlphaFoldDB" id="A0A179B5T2"/>
<evidence type="ECO:0000256" key="3">
    <source>
        <dbReference type="ARBA" id="ARBA00022723"/>
    </source>
</evidence>
<comment type="catalytic activity">
    <reaction evidence="9 10">
        <text>XTP + H2O = XMP + diphosphate + H(+)</text>
        <dbReference type="Rhea" id="RHEA:28610"/>
        <dbReference type="ChEBI" id="CHEBI:15377"/>
        <dbReference type="ChEBI" id="CHEBI:15378"/>
        <dbReference type="ChEBI" id="CHEBI:33019"/>
        <dbReference type="ChEBI" id="CHEBI:57464"/>
        <dbReference type="ChEBI" id="CHEBI:61314"/>
        <dbReference type="EC" id="3.6.1.66"/>
    </reaction>
</comment>
<comment type="subunit">
    <text evidence="2 10">Homodimer.</text>
</comment>
<evidence type="ECO:0000256" key="11">
    <source>
        <dbReference type="RuleBase" id="RU003781"/>
    </source>
</evidence>
<keyword evidence="13" id="KW-1185">Reference proteome</keyword>
<dbReference type="Pfam" id="PF01725">
    <property type="entry name" value="Ham1p_like"/>
    <property type="match status" value="1"/>
</dbReference>
<feature type="binding site" evidence="10">
    <location>
        <begin position="153"/>
        <end position="156"/>
    </location>
    <ligand>
        <name>substrate</name>
    </ligand>
</feature>
<dbReference type="PANTHER" id="PTHR11067:SF9">
    <property type="entry name" value="INOSINE TRIPHOSPHATE PYROPHOSPHATASE"/>
    <property type="match status" value="1"/>
</dbReference>
<name>A0A179B5T2_9ACTO</name>
<evidence type="ECO:0000256" key="9">
    <source>
        <dbReference type="ARBA" id="ARBA00052017"/>
    </source>
</evidence>
<evidence type="ECO:0000256" key="5">
    <source>
        <dbReference type="ARBA" id="ARBA00022801"/>
    </source>
</evidence>
<evidence type="ECO:0000313" key="13">
    <source>
        <dbReference type="Proteomes" id="UP000078368"/>
    </source>
</evidence>
<dbReference type="GO" id="GO:0036220">
    <property type="term" value="F:ITP diphosphatase activity"/>
    <property type="evidence" value="ECO:0007669"/>
    <property type="project" value="UniProtKB-UniRule"/>
</dbReference>
<dbReference type="OrthoDB" id="9807456at2"/>
<dbReference type="EMBL" id="LVZK01000001">
    <property type="protein sequence ID" value="OAP86729.1"/>
    <property type="molecule type" value="Genomic_DNA"/>
</dbReference>
<dbReference type="Proteomes" id="UP000078368">
    <property type="component" value="Unassembled WGS sequence"/>
</dbReference>
<dbReference type="InterPro" id="IPR002637">
    <property type="entry name" value="RdgB/HAM1"/>
</dbReference>
<organism evidence="12 13">
    <name type="scientific">Peptidiphaga gingivicola</name>
    <dbReference type="NCBI Taxonomy" id="2741497"/>
    <lineage>
        <taxon>Bacteria</taxon>
        <taxon>Bacillati</taxon>
        <taxon>Actinomycetota</taxon>
        <taxon>Actinomycetes</taxon>
        <taxon>Actinomycetales</taxon>
        <taxon>Actinomycetaceae</taxon>
        <taxon>Peptidiphaga</taxon>
    </lineage>
</organism>
<dbReference type="InterPro" id="IPR020922">
    <property type="entry name" value="dITP/XTP_pyrophosphatase"/>
</dbReference>
<dbReference type="GO" id="GO:0005829">
    <property type="term" value="C:cytosol"/>
    <property type="evidence" value="ECO:0007669"/>
    <property type="project" value="TreeGrafter"/>
</dbReference>
<dbReference type="InterPro" id="IPR029001">
    <property type="entry name" value="ITPase-like_fam"/>
</dbReference>
<dbReference type="GO" id="GO:0009117">
    <property type="term" value="P:nucleotide metabolic process"/>
    <property type="evidence" value="ECO:0007669"/>
    <property type="project" value="UniProtKB-KW"/>
</dbReference>
<comment type="caution">
    <text evidence="12">The sequence shown here is derived from an EMBL/GenBank/DDBJ whole genome shotgun (WGS) entry which is preliminary data.</text>
</comment>
<comment type="caution">
    <text evidence="10">Lacks conserved residue(s) required for the propagation of feature annotation.</text>
</comment>
<comment type="catalytic activity">
    <reaction evidence="10">
        <text>ITP + H2O = IMP + diphosphate + H(+)</text>
        <dbReference type="Rhea" id="RHEA:29399"/>
        <dbReference type="ChEBI" id="CHEBI:15377"/>
        <dbReference type="ChEBI" id="CHEBI:15378"/>
        <dbReference type="ChEBI" id="CHEBI:33019"/>
        <dbReference type="ChEBI" id="CHEBI:58053"/>
        <dbReference type="ChEBI" id="CHEBI:61402"/>
        <dbReference type="EC" id="3.6.1.66"/>
    </reaction>
</comment>
<comment type="function">
    <text evidence="10">Pyrophosphatase that catalyzes the hydrolysis of nucleoside triphosphates to their monophosphate derivatives, with a high preference for the non-canonical purine nucleotides XTP (xanthosine triphosphate), dITP (deoxyinosine triphosphate) and ITP. Seems to function as a house-cleaning enzyme that removes non-canonical purine nucleotides from the nucleotide pool, thus preventing their incorporation into DNA/RNA and avoiding chromosomal lesions.</text>
</comment>
<feature type="active site" description="Proton acceptor" evidence="10">
    <location>
        <position position="70"/>
    </location>
</feature>
<dbReference type="STRING" id="1823756.A4H34_06330"/>
<dbReference type="RefSeq" id="WP_064231416.1">
    <property type="nucleotide sequence ID" value="NZ_LVZK01000001.1"/>
</dbReference>
<evidence type="ECO:0000256" key="7">
    <source>
        <dbReference type="ARBA" id="ARBA00023080"/>
    </source>
</evidence>
<dbReference type="GO" id="GO:0009146">
    <property type="term" value="P:purine nucleoside triphosphate catabolic process"/>
    <property type="evidence" value="ECO:0007669"/>
    <property type="project" value="UniProtKB-UniRule"/>
</dbReference>
<sequence>MKLVLATRNPHKVAELRAILLPLLPGAQILGAEAFDVPEPVEDEVTFAGNALIKARQLAEATGLLALADDSGICVDAMGGAPGVFSARWCGRHGDDAANLELLLAQMADVPERRRGASFVCAAAMAAPDGREEVAEGVMRGSLLFAPRGENGFGYDPIFRPEGLSVSSAELTPERKEAISHRGKAFRALAARI</sequence>
<feature type="binding site" evidence="10">
    <location>
        <position position="70"/>
    </location>
    <ligand>
        <name>Mg(2+)</name>
        <dbReference type="ChEBI" id="CHEBI:18420"/>
    </ligand>
</feature>
<dbReference type="GO" id="GO:0036222">
    <property type="term" value="F:XTP diphosphatase activity"/>
    <property type="evidence" value="ECO:0007669"/>
    <property type="project" value="UniProtKB-UniRule"/>
</dbReference>
<dbReference type="Gene3D" id="3.90.950.10">
    <property type="match status" value="1"/>
</dbReference>
<dbReference type="FunFam" id="3.90.950.10:FF:000001">
    <property type="entry name" value="dITP/XTP pyrophosphatase"/>
    <property type="match status" value="1"/>
</dbReference>